<keyword evidence="2" id="KW-1185">Reference proteome</keyword>
<gene>
    <name evidence="1" type="ORF">GA0074694_5007</name>
</gene>
<proteinExistence type="predicted"/>
<name>A0A1C6SFG5_9ACTN</name>
<organism evidence="1 2">
    <name type="scientific">Micromonospora inyonensis</name>
    <dbReference type="NCBI Taxonomy" id="47866"/>
    <lineage>
        <taxon>Bacteria</taxon>
        <taxon>Bacillati</taxon>
        <taxon>Actinomycetota</taxon>
        <taxon>Actinomycetes</taxon>
        <taxon>Micromonosporales</taxon>
        <taxon>Micromonosporaceae</taxon>
        <taxon>Micromonospora</taxon>
    </lineage>
</organism>
<protein>
    <submittedName>
        <fullName evidence="1">Uncharacterized protein</fullName>
    </submittedName>
</protein>
<evidence type="ECO:0000313" key="1">
    <source>
        <dbReference type="EMBL" id="SCL28098.1"/>
    </source>
</evidence>
<dbReference type="Proteomes" id="UP000198906">
    <property type="component" value="Unassembled WGS sequence"/>
</dbReference>
<accession>A0A1C6SFG5</accession>
<dbReference type="EMBL" id="FMHU01000002">
    <property type="protein sequence ID" value="SCL28098.1"/>
    <property type="molecule type" value="Genomic_DNA"/>
</dbReference>
<dbReference type="AlphaFoldDB" id="A0A1C6SFG5"/>
<evidence type="ECO:0000313" key="2">
    <source>
        <dbReference type="Proteomes" id="UP000198906"/>
    </source>
</evidence>
<sequence length="68" mass="7444">MSTLSDEELLAEMRAALDFRARRWTSVAVSGRTEGTGTRAGSRHERRCAGLIRGDEWPRAGVVVWAAG</sequence>
<dbReference type="STRING" id="47866.GA0074694_5007"/>
<reference evidence="2" key="1">
    <citation type="submission" date="2016-06" db="EMBL/GenBank/DDBJ databases">
        <authorList>
            <person name="Varghese N."/>
        </authorList>
    </citation>
    <scope>NUCLEOTIDE SEQUENCE [LARGE SCALE GENOMIC DNA]</scope>
    <source>
        <strain evidence="2">DSM 46123</strain>
    </source>
</reference>